<comment type="catalytic activity">
    <reaction evidence="5 6">
        <text>L-arginyl-[protein] + NAD(+) = N(omega)-(ADP-D-ribosyl)-L-arginyl-[protein] + nicotinamide + H(+)</text>
        <dbReference type="Rhea" id="RHEA:19149"/>
        <dbReference type="Rhea" id="RHEA-COMP:10532"/>
        <dbReference type="Rhea" id="RHEA-COMP:15087"/>
        <dbReference type="ChEBI" id="CHEBI:15378"/>
        <dbReference type="ChEBI" id="CHEBI:17154"/>
        <dbReference type="ChEBI" id="CHEBI:29965"/>
        <dbReference type="ChEBI" id="CHEBI:57540"/>
        <dbReference type="ChEBI" id="CHEBI:142554"/>
        <dbReference type="EC" id="2.4.2.31"/>
    </reaction>
</comment>
<evidence type="ECO:0000313" key="8">
    <source>
        <dbReference type="Proteomes" id="UP000663836"/>
    </source>
</evidence>
<accession>A0A819TZB2</accession>
<keyword evidence="6" id="KW-0520">NAD</keyword>
<comment type="similarity">
    <text evidence="1 6">Belongs to the Arg-specific ADP-ribosyltransferase family.</text>
</comment>
<evidence type="ECO:0000256" key="6">
    <source>
        <dbReference type="RuleBase" id="RU361228"/>
    </source>
</evidence>
<dbReference type="AlphaFoldDB" id="A0A819TZB2"/>
<organism evidence="7 8">
    <name type="scientific">Rotaria sordida</name>
    <dbReference type="NCBI Taxonomy" id="392033"/>
    <lineage>
        <taxon>Eukaryota</taxon>
        <taxon>Metazoa</taxon>
        <taxon>Spiralia</taxon>
        <taxon>Gnathifera</taxon>
        <taxon>Rotifera</taxon>
        <taxon>Eurotatoria</taxon>
        <taxon>Bdelloidea</taxon>
        <taxon>Philodinida</taxon>
        <taxon>Philodinidae</taxon>
        <taxon>Rotaria</taxon>
    </lineage>
</organism>
<sequence length="130" mass="15556">MVWTVKQNCQHPHDHLSSDKSASIMLYTLEWTSQESSFYFILNKTLRSQDRKELLPWFLYLRLFIFALSKLPSMKHRIIYRGIKMNLSDEYQKDKIFVWWAFSSSTSSMEVLERFLGQNGSRTIFNIECD</sequence>
<evidence type="ECO:0000256" key="3">
    <source>
        <dbReference type="ARBA" id="ARBA00022679"/>
    </source>
</evidence>
<dbReference type="Gene3D" id="3.90.176.10">
    <property type="entry name" value="Toxin ADP-ribosyltransferase, Chain A, domain 1"/>
    <property type="match status" value="1"/>
</dbReference>
<dbReference type="Proteomes" id="UP000663836">
    <property type="component" value="Unassembled WGS sequence"/>
</dbReference>
<name>A0A819TZB2_9BILA</name>
<dbReference type="SUPFAM" id="SSF56399">
    <property type="entry name" value="ADP-ribosylation"/>
    <property type="match status" value="1"/>
</dbReference>
<comment type="caution">
    <text evidence="7">The sequence shown here is derived from an EMBL/GenBank/DDBJ whole genome shotgun (WGS) entry which is preliminary data.</text>
</comment>
<evidence type="ECO:0000256" key="5">
    <source>
        <dbReference type="ARBA" id="ARBA00047597"/>
    </source>
</evidence>
<dbReference type="Pfam" id="PF01129">
    <property type="entry name" value="ART"/>
    <property type="match status" value="1"/>
</dbReference>
<evidence type="ECO:0000313" key="7">
    <source>
        <dbReference type="EMBL" id="CAF4087112.1"/>
    </source>
</evidence>
<dbReference type="PROSITE" id="PS51996">
    <property type="entry name" value="TR_MART"/>
    <property type="match status" value="1"/>
</dbReference>
<evidence type="ECO:0000256" key="4">
    <source>
        <dbReference type="ARBA" id="ARBA00022695"/>
    </source>
</evidence>
<gene>
    <name evidence="7" type="ORF">JBS370_LOCUS31037</name>
</gene>
<dbReference type="EC" id="2.4.2.31" evidence="6"/>
<keyword evidence="2 6" id="KW-0328">Glycosyltransferase</keyword>
<evidence type="ECO:0000256" key="2">
    <source>
        <dbReference type="ARBA" id="ARBA00022676"/>
    </source>
</evidence>
<keyword evidence="3 6" id="KW-0808">Transferase</keyword>
<keyword evidence="4" id="KW-0548">Nucleotidyltransferase</keyword>
<dbReference type="GO" id="GO:0106274">
    <property type="term" value="F:NAD+-protein-arginine ADP-ribosyltransferase activity"/>
    <property type="evidence" value="ECO:0007669"/>
    <property type="project" value="UniProtKB-EC"/>
</dbReference>
<evidence type="ECO:0000256" key="1">
    <source>
        <dbReference type="ARBA" id="ARBA00009558"/>
    </source>
</evidence>
<dbReference type="InterPro" id="IPR000768">
    <property type="entry name" value="ART"/>
</dbReference>
<dbReference type="EMBL" id="CAJOBD010007451">
    <property type="protein sequence ID" value="CAF4087112.1"/>
    <property type="molecule type" value="Genomic_DNA"/>
</dbReference>
<protein>
    <recommendedName>
        <fullName evidence="6">NAD(P)(+)--arginine ADP-ribosyltransferase</fullName>
        <ecNumber evidence="6">2.4.2.31</ecNumber>
    </recommendedName>
    <alternativeName>
        <fullName evidence="6">Mono(ADP-ribosyl)transferase</fullName>
    </alternativeName>
</protein>
<proteinExistence type="inferred from homology"/>
<dbReference type="GO" id="GO:0016779">
    <property type="term" value="F:nucleotidyltransferase activity"/>
    <property type="evidence" value="ECO:0007669"/>
    <property type="project" value="UniProtKB-KW"/>
</dbReference>
<reference evidence="7" key="1">
    <citation type="submission" date="2021-02" db="EMBL/GenBank/DDBJ databases">
        <authorList>
            <person name="Nowell W R."/>
        </authorList>
    </citation>
    <scope>NUCLEOTIDE SEQUENCE</scope>
</reference>
<keyword evidence="6" id="KW-0521">NADP</keyword>